<organism evidence="1">
    <name type="scientific">Planktothricoides raciborskii GIHE-MW2</name>
    <dbReference type="NCBI Taxonomy" id="2792601"/>
    <lineage>
        <taxon>Bacteria</taxon>
        <taxon>Bacillati</taxon>
        <taxon>Cyanobacteriota</taxon>
        <taxon>Cyanophyceae</taxon>
        <taxon>Oscillatoriophycideae</taxon>
        <taxon>Oscillatoriales</taxon>
        <taxon>Oscillatoriaceae</taxon>
        <taxon>Planktothricoides</taxon>
    </lineage>
</organism>
<name>A0AAU8JCZ5_9CYAN</name>
<protein>
    <submittedName>
        <fullName evidence="1">Uncharacterized protein</fullName>
    </submittedName>
</protein>
<dbReference type="EMBL" id="CP159837">
    <property type="protein sequence ID" value="XCM37043.1"/>
    <property type="molecule type" value="Genomic_DNA"/>
</dbReference>
<sequence length="46" mass="5009">MIDNELALISVYGDNQGKTTKTYLTIQKILISAIGFSYTDAAIGQK</sequence>
<dbReference type="AlphaFoldDB" id="A0AAU8JCZ5"/>
<evidence type="ECO:0000313" key="1">
    <source>
        <dbReference type="EMBL" id="XCM37043.1"/>
    </source>
</evidence>
<gene>
    <name evidence="1" type="ORF">ABWT76_005849</name>
</gene>
<accession>A0AAU8JCZ5</accession>
<reference evidence="1" key="1">
    <citation type="submission" date="2024-07" db="EMBL/GenBank/DDBJ databases">
        <authorList>
            <person name="Kim Y.J."/>
            <person name="Jeong J.Y."/>
        </authorList>
    </citation>
    <scope>NUCLEOTIDE SEQUENCE</scope>
    <source>
        <strain evidence="1">GIHE-MW2</strain>
    </source>
</reference>
<proteinExistence type="predicted"/>
<dbReference type="RefSeq" id="WP_190876795.1">
    <property type="nucleotide sequence ID" value="NZ_CP159837.1"/>
</dbReference>